<evidence type="ECO:0000313" key="1">
    <source>
        <dbReference type="EMBL" id="GFE11554.1"/>
    </source>
</evidence>
<protein>
    <submittedName>
        <fullName evidence="1">Uncharacterized protein</fullName>
    </submittedName>
</protein>
<name>A0A640SL06_9ACTN</name>
<sequence length="154" mass="16019">MEWPHLSGGVAKKRALQSFSVWQHSLISVNAVTRAVEVNARAALVSRDRQAPPEKGQLKVKYAKSAAVVAGSVMALGMAAPAFAAQPGAPTMSLNGGLTDALSSKQLDGHQLTPLVSTVKTAEGKIRSTNAKKLLRGVTGTTKKTPLLGGLPLK</sequence>
<reference evidence="1 2" key="1">
    <citation type="submission" date="2019-12" db="EMBL/GenBank/DDBJ databases">
        <title>Whole genome shotgun sequence of Streptomyces caniferus NBRC 15389.</title>
        <authorList>
            <person name="Ichikawa N."/>
            <person name="Kimura A."/>
            <person name="Kitahashi Y."/>
            <person name="Komaki H."/>
            <person name="Tamura T."/>
        </authorList>
    </citation>
    <scope>NUCLEOTIDE SEQUENCE [LARGE SCALE GENOMIC DNA]</scope>
    <source>
        <strain evidence="1 2">NBRC 15389</strain>
    </source>
</reference>
<dbReference type="AlphaFoldDB" id="A0A640SL06"/>
<gene>
    <name evidence="1" type="ORF">Scani_78220</name>
</gene>
<comment type="caution">
    <text evidence="1">The sequence shown here is derived from an EMBL/GenBank/DDBJ whole genome shotgun (WGS) entry which is preliminary data.</text>
</comment>
<accession>A0A640SL06</accession>
<evidence type="ECO:0000313" key="2">
    <source>
        <dbReference type="Proteomes" id="UP000435837"/>
    </source>
</evidence>
<dbReference type="EMBL" id="BLIN01000005">
    <property type="protein sequence ID" value="GFE11554.1"/>
    <property type="molecule type" value="Genomic_DNA"/>
</dbReference>
<proteinExistence type="predicted"/>
<organism evidence="1 2">
    <name type="scientific">Streptomyces caniferus</name>
    <dbReference type="NCBI Taxonomy" id="285557"/>
    <lineage>
        <taxon>Bacteria</taxon>
        <taxon>Bacillati</taxon>
        <taxon>Actinomycetota</taxon>
        <taxon>Actinomycetes</taxon>
        <taxon>Kitasatosporales</taxon>
        <taxon>Streptomycetaceae</taxon>
        <taxon>Streptomyces</taxon>
    </lineage>
</organism>
<dbReference type="Proteomes" id="UP000435837">
    <property type="component" value="Unassembled WGS sequence"/>
</dbReference>